<reference evidence="2" key="1">
    <citation type="submission" date="2022-01" db="EMBL/GenBank/DDBJ databases">
        <title>Genome Sequence Resource for Two Populations of Ditylenchus destructor, the Migratory Endoparasitic Phytonematode.</title>
        <authorList>
            <person name="Zhang H."/>
            <person name="Lin R."/>
            <person name="Xie B."/>
        </authorList>
    </citation>
    <scope>NUCLEOTIDE SEQUENCE</scope>
    <source>
        <strain evidence="2">BazhouSP</strain>
    </source>
</reference>
<organism evidence="2 3">
    <name type="scientific">Ditylenchus destructor</name>
    <dbReference type="NCBI Taxonomy" id="166010"/>
    <lineage>
        <taxon>Eukaryota</taxon>
        <taxon>Metazoa</taxon>
        <taxon>Ecdysozoa</taxon>
        <taxon>Nematoda</taxon>
        <taxon>Chromadorea</taxon>
        <taxon>Rhabditida</taxon>
        <taxon>Tylenchina</taxon>
        <taxon>Tylenchomorpha</taxon>
        <taxon>Sphaerularioidea</taxon>
        <taxon>Anguinidae</taxon>
        <taxon>Anguininae</taxon>
        <taxon>Ditylenchus</taxon>
    </lineage>
</organism>
<evidence type="ECO:0000313" key="2">
    <source>
        <dbReference type="EMBL" id="KAI1699188.1"/>
    </source>
</evidence>
<sequence>MKVLFCLLFTLLICIALVEPHWRHLTKHLHHSRHHRHQRQHRHARHKSDSQRYWHGPRYYRAPARPIALGYGSPFNAGCRCLDGACAVSMNCE</sequence>
<proteinExistence type="predicted"/>
<accession>A0AAD4MNF2</accession>
<protein>
    <submittedName>
        <fullName evidence="2">Uncharacterized protein</fullName>
    </submittedName>
</protein>
<keyword evidence="3" id="KW-1185">Reference proteome</keyword>
<dbReference type="Proteomes" id="UP001201812">
    <property type="component" value="Unassembled WGS sequence"/>
</dbReference>
<gene>
    <name evidence="2" type="ORF">DdX_17484</name>
</gene>
<feature type="chain" id="PRO_5041973294" evidence="1">
    <location>
        <begin position="21"/>
        <end position="93"/>
    </location>
</feature>
<name>A0AAD4MNF2_9BILA</name>
<dbReference type="EMBL" id="JAKKPZ010000189">
    <property type="protein sequence ID" value="KAI1699188.1"/>
    <property type="molecule type" value="Genomic_DNA"/>
</dbReference>
<keyword evidence="1" id="KW-0732">Signal</keyword>
<feature type="signal peptide" evidence="1">
    <location>
        <begin position="1"/>
        <end position="20"/>
    </location>
</feature>
<comment type="caution">
    <text evidence="2">The sequence shown here is derived from an EMBL/GenBank/DDBJ whole genome shotgun (WGS) entry which is preliminary data.</text>
</comment>
<evidence type="ECO:0000256" key="1">
    <source>
        <dbReference type="SAM" id="SignalP"/>
    </source>
</evidence>
<evidence type="ECO:0000313" key="3">
    <source>
        <dbReference type="Proteomes" id="UP001201812"/>
    </source>
</evidence>
<dbReference type="AlphaFoldDB" id="A0AAD4MNF2"/>